<evidence type="ECO:0000313" key="1">
    <source>
        <dbReference type="EMBL" id="KAI5674698.1"/>
    </source>
</evidence>
<gene>
    <name evidence="1" type="ORF">M9H77_15062</name>
</gene>
<name>A0ACC0BQ81_CATRO</name>
<accession>A0ACC0BQ81</accession>
<organism evidence="1 2">
    <name type="scientific">Catharanthus roseus</name>
    <name type="common">Madagascar periwinkle</name>
    <name type="synonym">Vinca rosea</name>
    <dbReference type="NCBI Taxonomy" id="4058"/>
    <lineage>
        <taxon>Eukaryota</taxon>
        <taxon>Viridiplantae</taxon>
        <taxon>Streptophyta</taxon>
        <taxon>Embryophyta</taxon>
        <taxon>Tracheophyta</taxon>
        <taxon>Spermatophyta</taxon>
        <taxon>Magnoliopsida</taxon>
        <taxon>eudicotyledons</taxon>
        <taxon>Gunneridae</taxon>
        <taxon>Pentapetalae</taxon>
        <taxon>asterids</taxon>
        <taxon>lamiids</taxon>
        <taxon>Gentianales</taxon>
        <taxon>Apocynaceae</taxon>
        <taxon>Rauvolfioideae</taxon>
        <taxon>Vinceae</taxon>
        <taxon>Catharanthinae</taxon>
        <taxon>Catharanthus</taxon>
    </lineage>
</organism>
<reference evidence="2" key="1">
    <citation type="journal article" date="2023" name="Nat. Plants">
        <title>Single-cell RNA sequencing provides a high-resolution roadmap for understanding the multicellular compartmentation of specialized metabolism.</title>
        <authorList>
            <person name="Sun S."/>
            <person name="Shen X."/>
            <person name="Li Y."/>
            <person name="Li Y."/>
            <person name="Wang S."/>
            <person name="Li R."/>
            <person name="Zhang H."/>
            <person name="Shen G."/>
            <person name="Guo B."/>
            <person name="Wei J."/>
            <person name="Xu J."/>
            <person name="St-Pierre B."/>
            <person name="Chen S."/>
            <person name="Sun C."/>
        </authorList>
    </citation>
    <scope>NUCLEOTIDE SEQUENCE [LARGE SCALE GENOMIC DNA]</scope>
</reference>
<dbReference type="EMBL" id="CM044703">
    <property type="protein sequence ID" value="KAI5674698.1"/>
    <property type="molecule type" value="Genomic_DNA"/>
</dbReference>
<sequence>MACSGVKEIAVFAQTNLGTRIAIAVSPETTVRDFKRVFERAHLNCFQEIGKIRVCGLKVKNKSCFYSLPESFPLKHVIRSLKSHFLHVEVCHLQHQLVSVGGQGTEICDHASDFNHTPSSAEVQKFVATTRKIQNTSRKRKRRAKRMFSFKSLLLEFPRAVHFLKRKKNKCSKRRRNIAAKNQVNGFQQGPLFSEETDDHFVSRTNSKWGKEFDENQEIECPSETLSETISVSGIIKRYFTNNDEVTSSSRFSSLALPTVDNEHYSYYQNRKFDMSLPLTPDIPPRMLHSQSHDQLNPKASHGTDKKNVGKRLIAASNNLMVYASKHSPTLSLCSKFGLFRDRGLSIPNSTCSIKGLVFDISDEDD</sequence>
<comment type="caution">
    <text evidence="1">The sequence shown here is derived from an EMBL/GenBank/DDBJ whole genome shotgun (WGS) entry which is preliminary data.</text>
</comment>
<proteinExistence type="predicted"/>
<protein>
    <submittedName>
        <fullName evidence="1">Uncharacterized protein</fullName>
    </submittedName>
</protein>
<evidence type="ECO:0000313" key="2">
    <source>
        <dbReference type="Proteomes" id="UP001060085"/>
    </source>
</evidence>
<keyword evidence="2" id="KW-1185">Reference proteome</keyword>
<dbReference type="Proteomes" id="UP001060085">
    <property type="component" value="Linkage Group LG03"/>
</dbReference>